<organism evidence="1 2">
    <name type="scientific">Blautia producta</name>
    <dbReference type="NCBI Taxonomy" id="33035"/>
    <lineage>
        <taxon>Bacteria</taxon>
        <taxon>Bacillati</taxon>
        <taxon>Bacillota</taxon>
        <taxon>Clostridia</taxon>
        <taxon>Lachnospirales</taxon>
        <taxon>Lachnospiraceae</taxon>
        <taxon>Blautia</taxon>
    </lineage>
</organism>
<protein>
    <recommendedName>
        <fullName evidence="3">DUF4406 domain-containing protein</fullName>
    </recommendedName>
</protein>
<dbReference type="EMBL" id="CP136422">
    <property type="protein sequence ID" value="WPX75426.1"/>
    <property type="molecule type" value="Genomic_DNA"/>
</dbReference>
<accession>A0ABZ0UJF1</accession>
<reference evidence="1" key="1">
    <citation type="submission" date="2023-10" db="EMBL/GenBank/DDBJ databases">
        <title>Genome sequence of Blautia coccoides DSM 935.</title>
        <authorList>
            <person name="Boeer T."/>
            <person name="Bengelsdorf F.R."/>
            <person name="Daniel R."/>
            <person name="Poehlein A."/>
        </authorList>
    </citation>
    <scope>NUCLEOTIDE SEQUENCE [LARGE SCALE GENOMIC DNA]</scope>
    <source>
        <strain evidence="1">DSM 935</strain>
    </source>
</reference>
<dbReference type="Proteomes" id="UP001325248">
    <property type="component" value="Chromosome"/>
</dbReference>
<sequence>MIALFLRRRNQHEGNYMKIFISQPMRGRNDDEIKAERAELMAAVREQYEHTEELDTFFDNPEWGALMCLAKSIEALSQADAAVFAPGWENARGCRIEHQCCVDYGVPILSD</sequence>
<keyword evidence="2" id="KW-1185">Reference proteome</keyword>
<evidence type="ECO:0000313" key="2">
    <source>
        <dbReference type="Proteomes" id="UP001325248"/>
    </source>
</evidence>
<dbReference type="Pfam" id="PF14359">
    <property type="entry name" value="DUF4406"/>
    <property type="match status" value="1"/>
</dbReference>
<evidence type="ECO:0008006" key="3">
    <source>
        <dbReference type="Google" id="ProtNLM"/>
    </source>
</evidence>
<gene>
    <name evidence="1" type="ORF">BLCOC_37880</name>
</gene>
<evidence type="ECO:0000313" key="1">
    <source>
        <dbReference type="EMBL" id="WPX75426.1"/>
    </source>
</evidence>
<dbReference type="InterPro" id="IPR025518">
    <property type="entry name" value="DUF4406"/>
</dbReference>
<proteinExistence type="predicted"/>
<name>A0ABZ0UJF1_9FIRM</name>